<evidence type="ECO:0000313" key="3">
    <source>
        <dbReference type="Proteomes" id="UP000800235"/>
    </source>
</evidence>
<reference evidence="2" key="1">
    <citation type="journal article" date="2020" name="Stud. Mycol.">
        <title>101 Dothideomycetes genomes: a test case for predicting lifestyles and emergence of pathogens.</title>
        <authorList>
            <person name="Haridas S."/>
            <person name="Albert R."/>
            <person name="Binder M."/>
            <person name="Bloem J."/>
            <person name="Labutti K."/>
            <person name="Salamov A."/>
            <person name="Andreopoulos B."/>
            <person name="Baker S."/>
            <person name="Barry K."/>
            <person name="Bills G."/>
            <person name="Bluhm B."/>
            <person name="Cannon C."/>
            <person name="Castanera R."/>
            <person name="Culley D."/>
            <person name="Daum C."/>
            <person name="Ezra D."/>
            <person name="Gonzalez J."/>
            <person name="Henrissat B."/>
            <person name="Kuo A."/>
            <person name="Liang C."/>
            <person name="Lipzen A."/>
            <person name="Lutzoni F."/>
            <person name="Magnuson J."/>
            <person name="Mondo S."/>
            <person name="Nolan M."/>
            <person name="Ohm R."/>
            <person name="Pangilinan J."/>
            <person name="Park H.-J."/>
            <person name="Ramirez L."/>
            <person name="Alfaro M."/>
            <person name="Sun H."/>
            <person name="Tritt A."/>
            <person name="Yoshinaga Y."/>
            <person name="Zwiers L.-H."/>
            <person name="Turgeon B."/>
            <person name="Goodwin S."/>
            <person name="Spatafora J."/>
            <person name="Crous P."/>
            <person name="Grigoriev I."/>
        </authorList>
    </citation>
    <scope>NUCLEOTIDE SEQUENCE</scope>
    <source>
        <strain evidence="2">CBS 130266</strain>
    </source>
</reference>
<feature type="compositionally biased region" description="Basic and acidic residues" evidence="1">
    <location>
        <begin position="153"/>
        <end position="173"/>
    </location>
</feature>
<comment type="caution">
    <text evidence="2">The sequence shown here is derived from an EMBL/GenBank/DDBJ whole genome shotgun (WGS) entry which is preliminary data.</text>
</comment>
<feature type="compositionally biased region" description="Basic and acidic residues" evidence="1">
    <location>
        <begin position="12"/>
        <end position="21"/>
    </location>
</feature>
<dbReference type="EMBL" id="MU007078">
    <property type="protein sequence ID" value="KAF2423740.1"/>
    <property type="molecule type" value="Genomic_DNA"/>
</dbReference>
<name>A0A9P4NJ54_9PEZI</name>
<feature type="region of interest" description="Disordered" evidence="1">
    <location>
        <begin position="138"/>
        <end position="184"/>
    </location>
</feature>
<keyword evidence="3" id="KW-1185">Reference proteome</keyword>
<feature type="region of interest" description="Disordered" evidence="1">
    <location>
        <begin position="1"/>
        <end position="21"/>
    </location>
</feature>
<evidence type="ECO:0000256" key="1">
    <source>
        <dbReference type="SAM" id="MobiDB-lite"/>
    </source>
</evidence>
<accession>A0A9P4NJ54</accession>
<protein>
    <submittedName>
        <fullName evidence="2">Uncharacterized protein</fullName>
    </submittedName>
</protein>
<proteinExistence type="predicted"/>
<dbReference type="AlphaFoldDB" id="A0A9P4NJ54"/>
<dbReference type="Proteomes" id="UP000800235">
    <property type="component" value="Unassembled WGS sequence"/>
</dbReference>
<evidence type="ECO:0000313" key="2">
    <source>
        <dbReference type="EMBL" id="KAF2423740.1"/>
    </source>
</evidence>
<organism evidence="2 3">
    <name type="scientific">Tothia fuscella</name>
    <dbReference type="NCBI Taxonomy" id="1048955"/>
    <lineage>
        <taxon>Eukaryota</taxon>
        <taxon>Fungi</taxon>
        <taxon>Dikarya</taxon>
        <taxon>Ascomycota</taxon>
        <taxon>Pezizomycotina</taxon>
        <taxon>Dothideomycetes</taxon>
        <taxon>Pleosporomycetidae</taxon>
        <taxon>Venturiales</taxon>
        <taxon>Cylindrosympodiaceae</taxon>
        <taxon>Tothia</taxon>
    </lineage>
</organism>
<gene>
    <name evidence="2" type="ORF">EJ08DRAFT_737308</name>
</gene>
<sequence length="204" mass="23018">MANKASTMANEDLDRTKKASTRAMEDLDIAKQTLSTLKKIPKGKEKSATNGTKKYIATTKIPDKNEVEVILPITEGDRRKYHINKVTSNRVHALYHHPDPADWVRIREEVEREDRREDTAMRRREKVEEARLAGQSGIDRGKVGNTAGGKVKGRAEDQSGSLEVEKNRTRWALDPENDGLEGGLKRLGRINYSEMMGSDSEEDE</sequence>